<dbReference type="EMBL" id="CABPST010000004">
    <property type="protein sequence ID" value="VVE88143.1"/>
    <property type="molecule type" value="Genomic_DNA"/>
</dbReference>
<name>A0A5E5BUT8_9BURK</name>
<evidence type="ECO:0000313" key="3">
    <source>
        <dbReference type="Proteomes" id="UP000382040"/>
    </source>
</evidence>
<gene>
    <name evidence="2" type="ORF">PBR20603_02092</name>
</gene>
<feature type="region of interest" description="Disordered" evidence="1">
    <location>
        <begin position="1"/>
        <end position="21"/>
    </location>
</feature>
<evidence type="ECO:0000256" key="1">
    <source>
        <dbReference type="SAM" id="MobiDB-lite"/>
    </source>
</evidence>
<dbReference type="OrthoDB" id="8910207at2"/>
<dbReference type="RefSeq" id="WP_150559458.1">
    <property type="nucleotide sequence ID" value="NZ_CABPST010000004.1"/>
</dbReference>
<proteinExistence type="predicted"/>
<dbReference type="Proteomes" id="UP000382040">
    <property type="component" value="Unassembled WGS sequence"/>
</dbReference>
<keyword evidence="3" id="KW-1185">Reference proteome</keyword>
<accession>A0A5E5BUT8</accession>
<dbReference type="AlphaFoldDB" id="A0A5E5BUT8"/>
<organism evidence="2 3">
    <name type="scientific">Pandoraea bronchicola</name>
    <dbReference type="NCBI Taxonomy" id="2508287"/>
    <lineage>
        <taxon>Bacteria</taxon>
        <taxon>Pseudomonadati</taxon>
        <taxon>Pseudomonadota</taxon>
        <taxon>Betaproteobacteria</taxon>
        <taxon>Burkholderiales</taxon>
        <taxon>Burkholderiaceae</taxon>
        <taxon>Pandoraea</taxon>
    </lineage>
</organism>
<sequence>MSNDAIPEDFPRDSTISTMPGYQPKIGVRRVEGKYVAGYTEDELRERYDECVRLSGQLASFCRRKMAEKKWGLDEAINRVESSVRAKVSTGEWELSNQECEWMLEKMRKRLADESATE</sequence>
<protein>
    <submittedName>
        <fullName evidence="2">Uncharacterized protein</fullName>
    </submittedName>
</protein>
<evidence type="ECO:0000313" key="2">
    <source>
        <dbReference type="EMBL" id="VVE88143.1"/>
    </source>
</evidence>
<reference evidence="2 3" key="1">
    <citation type="submission" date="2019-08" db="EMBL/GenBank/DDBJ databases">
        <authorList>
            <person name="Peeters C."/>
        </authorList>
    </citation>
    <scope>NUCLEOTIDE SEQUENCE [LARGE SCALE GENOMIC DNA]</scope>
    <source>
        <strain evidence="2 3">LMG 20603</strain>
    </source>
</reference>